<dbReference type="PANTHER" id="PTHR13471:SF0">
    <property type="entry name" value="NUCLEAR EXOSOME REGULATOR NRDE2"/>
    <property type="match status" value="1"/>
</dbReference>
<dbReference type="PANTHER" id="PTHR13471">
    <property type="entry name" value="TETRATRICOPEPTIDE-LIKE HELICAL"/>
    <property type="match status" value="1"/>
</dbReference>
<accession>A0A212EXH3</accession>
<dbReference type="Gene3D" id="1.25.40.10">
    <property type="entry name" value="Tetratricopeptide repeat domain"/>
    <property type="match status" value="1"/>
</dbReference>
<protein>
    <recommendedName>
        <fullName evidence="6">Protein NRDE2 homolog</fullName>
    </recommendedName>
</protein>
<dbReference type="KEGG" id="dpl:KGM_215583"/>
<dbReference type="InParanoid" id="A0A212EXH3"/>
<evidence type="ECO:0000313" key="4">
    <source>
        <dbReference type="EMBL" id="OWR46196.1"/>
    </source>
</evidence>
<evidence type="ECO:0000256" key="2">
    <source>
        <dbReference type="ARBA" id="ARBA00009265"/>
    </source>
</evidence>
<dbReference type="Proteomes" id="UP000007151">
    <property type="component" value="Unassembled WGS sequence"/>
</dbReference>
<dbReference type="GO" id="GO:1902369">
    <property type="term" value="P:negative regulation of RNA catabolic process"/>
    <property type="evidence" value="ECO:0007669"/>
    <property type="project" value="TreeGrafter"/>
</dbReference>
<gene>
    <name evidence="4" type="ORF">KGM_215583</name>
</gene>
<dbReference type="STRING" id="278856.A0A212EXH3"/>
<dbReference type="EMBL" id="AGBW02011749">
    <property type="protein sequence ID" value="OWR46196.1"/>
    <property type="molecule type" value="Genomic_DNA"/>
</dbReference>
<organism evidence="4 5">
    <name type="scientific">Danaus plexippus plexippus</name>
    <dbReference type="NCBI Taxonomy" id="278856"/>
    <lineage>
        <taxon>Eukaryota</taxon>
        <taxon>Metazoa</taxon>
        <taxon>Ecdysozoa</taxon>
        <taxon>Arthropoda</taxon>
        <taxon>Hexapoda</taxon>
        <taxon>Insecta</taxon>
        <taxon>Pterygota</taxon>
        <taxon>Neoptera</taxon>
        <taxon>Endopterygota</taxon>
        <taxon>Lepidoptera</taxon>
        <taxon>Glossata</taxon>
        <taxon>Ditrysia</taxon>
        <taxon>Papilionoidea</taxon>
        <taxon>Nymphalidae</taxon>
        <taxon>Danainae</taxon>
        <taxon>Danaini</taxon>
        <taxon>Danaina</taxon>
        <taxon>Danaus</taxon>
        <taxon>Danaus</taxon>
    </lineage>
</organism>
<comment type="subcellular location">
    <subcellularLocation>
        <location evidence="1">Nucleus</location>
    </subcellularLocation>
</comment>
<proteinExistence type="inferred from homology"/>
<dbReference type="GO" id="GO:0071013">
    <property type="term" value="C:catalytic step 2 spliceosome"/>
    <property type="evidence" value="ECO:0007669"/>
    <property type="project" value="TreeGrafter"/>
</dbReference>
<comment type="caution">
    <text evidence="4">The sequence shown here is derived from an EMBL/GenBank/DDBJ whole genome shotgun (WGS) entry which is preliminary data.</text>
</comment>
<keyword evidence="3" id="KW-0539">Nucleus</keyword>
<dbReference type="GO" id="GO:0031048">
    <property type="term" value="P:regulatory ncRNA-mediated heterochromatin formation"/>
    <property type="evidence" value="ECO:0007669"/>
    <property type="project" value="TreeGrafter"/>
</dbReference>
<evidence type="ECO:0008006" key="6">
    <source>
        <dbReference type="Google" id="ProtNLM"/>
    </source>
</evidence>
<evidence type="ECO:0000313" key="5">
    <source>
        <dbReference type="Proteomes" id="UP000007151"/>
    </source>
</evidence>
<evidence type="ECO:0000256" key="3">
    <source>
        <dbReference type="ARBA" id="ARBA00023242"/>
    </source>
</evidence>
<name>A0A212EXH3_DANPL</name>
<dbReference type="AlphaFoldDB" id="A0A212EXH3"/>
<evidence type="ECO:0000256" key="1">
    <source>
        <dbReference type="ARBA" id="ARBA00004123"/>
    </source>
</evidence>
<dbReference type="InterPro" id="IPR013633">
    <property type="entry name" value="NRDE-2"/>
</dbReference>
<dbReference type="eggNOG" id="KOG1972">
    <property type="taxonomic scope" value="Eukaryota"/>
</dbReference>
<reference evidence="4 5" key="1">
    <citation type="journal article" date="2011" name="Cell">
        <title>The monarch butterfly genome yields insights into long-distance migration.</title>
        <authorList>
            <person name="Zhan S."/>
            <person name="Merlin C."/>
            <person name="Boore J.L."/>
            <person name="Reppert S.M."/>
        </authorList>
    </citation>
    <scope>NUCLEOTIDE SEQUENCE [LARGE SCALE GENOMIC DNA]</scope>
    <source>
        <strain evidence="4">F-2</strain>
    </source>
</reference>
<dbReference type="InterPro" id="IPR011990">
    <property type="entry name" value="TPR-like_helical_dom_sf"/>
</dbReference>
<comment type="similarity">
    <text evidence="2">Belongs to the NRDE2 family.</text>
</comment>
<keyword evidence="5" id="KW-1185">Reference proteome</keyword>
<sequence>MALFPAYSSDAVENTTIKERVYISENPSQFIESELLASDSEESKDEPAEKLSRVFVRGPRPQSNDDFYIDRKLDRGNLRVSTLYYPGRPHLGCPKRSAGHTCSRHVSPTSHVARYECKVRRFSESRGEARSRRYFTRRVPDSDPDLTDLQERAAAYRDLLQRNPTDVALWETFIDFQERCGGQDAALRAVEEAVGRAPNSARLQGRLLEALRAALDQHQLLQRLRTMLAEERSGAARVALWEALLDALGAERGTDAANLTTAAAAALRDTPREHAPRILHALGCYLRAAGLWERLVLLVELTVAMNYAPAAVSAPDPAVLAEAERRSLEMEDQAISSGLPLSAVWVRVERARAACHWRPALPSSSADRSPPPADPQRIPLPHDVADLLLPMSADDHLFHLSVRLLLLVKVPMLPATDLWTRRAGRLGAGGGGESLLPLVWACRTLPPAHPARPAPELARRLLALLVDPPHYFSDDTGYLTWVNSLWEVCCSRAGGRSRTALVCWRLRWLQTLSLLSTEDEAETRRLRAEGRALLRRFETASPLPYAECARLDWLAAGGVRGKGAERALQAAGRALRAALADDSCPPQHALFVARVVDEIAGGTSDAGVAALVTAVTGRDTRGGASEDERSHALQLCEERCEDIERGLLAAGEEEGEGSGPDTWVDLLLPGHGEWARARTALAAPARRAQLVERVRSAAPAARGSPAACYWEDAAESLGRTARVAARLTPLFPHNAALAVVSAGAPLWLSPAVARGRGPRAGAAAFASSLPAWLAALRTDFAPAVPRRPRSGTVPFRGDVSDGSSSVPEAEALVRVCRRLCSASGAATDEAALAWSARIEAEARAPRPRLPHALFAALERAPQYKWLYVRGGSWCGREAAVLSDALLERSLRVHALLAELEPVLTTLPRDGEDERLVRD</sequence>